<dbReference type="EMBL" id="CP136137">
    <property type="protein sequence ID" value="WYY07112.1"/>
    <property type="molecule type" value="Genomic_DNA"/>
</dbReference>
<keyword evidence="3" id="KW-1185">Reference proteome</keyword>
<evidence type="ECO:0000313" key="3">
    <source>
        <dbReference type="Proteomes" id="UP001479933"/>
    </source>
</evidence>
<accession>A0ABZ2U0J4</accession>
<reference evidence="2 3" key="1">
    <citation type="journal article" date="2023" name="Virus Evol.">
        <title>Computational host range prediction-The good, the bad, and the ugly.</title>
        <authorList>
            <person name="Howell A.A."/>
            <person name="Versoza C.J."/>
            <person name="Pfeifer S.P."/>
        </authorList>
    </citation>
    <scope>NUCLEOTIDE SEQUENCE [LARGE SCALE GENOMIC DNA]</scope>
    <source>
        <strain evidence="2 3">1610/1b</strain>
    </source>
</reference>
<sequence length="171" mass="18175">MTILSLVGIVVGAIAGAGLIWLAILAATRATRLDRLNVRVDLAYEALVAALERRAVVGRTIAAADPDADGAQELSAAATDAEAAPRGEREAAENRLSVALARMAGANRAPALVAELADAQTRVTMARRFYNDAVRDARALGGRRMVRWLRLGGHSTLPEYFEITERVSGAR</sequence>
<proteinExistence type="predicted"/>
<keyword evidence="1" id="KW-0812">Transmembrane</keyword>
<organism evidence="2 3">
    <name type="scientific">Gordonia hydrophobica</name>
    <dbReference type="NCBI Taxonomy" id="40516"/>
    <lineage>
        <taxon>Bacteria</taxon>
        <taxon>Bacillati</taxon>
        <taxon>Actinomycetota</taxon>
        <taxon>Actinomycetes</taxon>
        <taxon>Mycobacteriales</taxon>
        <taxon>Gordoniaceae</taxon>
        <taxon>Gordonia</taxon>
    </lineage>
</organism>
<keyword evidence="1" id="KW-0472">Membrane</keyword>
<dbReference type="SUPFAM" id="SSF140478">
    <property type="entry name" value="LemA-like"/>
    <property type="match status" value="1"/>
</dbReference>
<keyword evidence="2" id="KW-0378">Hydrolase</keyword>
<name>A0ABZ2U0J4_9ACTN</name>
<gene>
    <name evidence="2" type="ORF">RVF87_19170</name>
</gene>
<dbReference type="InterPro" id="IPR023353">
    <property type="entry name" value="LemA-like_dom_sf"/>
</dbReference>
<dbReference type="Gene3D" id="1.20.1440.20">
    <property type="entry name" value="LemA-like domain"/>
    <property type="match status" value="1"/>
</dbReference>
<feature type="transmembrane region" description="Helical" evidence="1">
    <location>
        <begin position="6"/>
        <end position="27"/>
    </location>
</feature>
<protein>
    <submittedName>
        <fullName evidence="2">NUDIX hydrolase</fullName>
    </submittedName>
</protein>
<evidence type="ECO:0000256" key="1">
    <source>
        <dbReference type="SAM" id="Phobius"/>
    </source>
</evidence>
<dbReference type="Proteomes" id="UP001479933">
    <property type="component" value="Chromosome"/>
</dbReference>
<dbReference type="GO" id="GO:0016787">
    <property type="term" value="F:hydrolase activity"/>
    <property type="evidence" value="ECO:0007669"/>
    <property type="project" value="UniProtKB-KW"/>
</dbReference>
<evidence type="ECO:0000313" key="2">
    <source>
        <dbReference type="EMBL" id="WYY07112.1"/>
    </source>
</evidence>
<dbReference type="RefSeq" id="WP_066167563.1">
    <property type="nucleotide sequence ID" value="NZ_CP136137.1"/>
</dbReference>
<keyword evidence="1" id="KW-1133">Transmembrane helix</keyword>